<protein>
    <submittedName>
        <fullName evidence="8">Putative membrane protein</fullName>
    </submittedName>
</protein>
<feature type="transmembrane region" description="Helical" evidence="7">
    <location>
        <begin position="40"/>
        <end position="63"/>
    </location>
</feature>
<dbReference type="Proteomes" id="UP000575898">
    <property type="component" value="Unassembled WGS sequence"/>
</dbReference>
<keyword evidence="9" id="KW-1185">Reference proteome</keyword>
<comment type="subcellular location">
    <subcellularLocation>
        <location evidence="1">Cell membrane</location>
        <topology evidence="1">Multi-pass membrane protein</topology>
    </subcellularLocation>
</comment>
<feature type="transmembrane region" description="Helical" evidence="7">
    <location>
        <begin position="69"/>
        <end position="89"/>
    </location>
</feature>
<dbReference type="Pfam" id="PF03994">
    <property type="entry name" value="DUF350"/>
    <property type="match status" value="1"/>
</dbReference>
<accession>A0A840MLA7</accession>
<evidence type="ECO:0000256" key="6">
    <source>
        <dbReference type="ARBA" id="ARBA00023136"/>
    </source>
</evidence>
<evidence type="ECO:0000313" key="8">
    <source>
        <dbReference type="EMBL" id="MBB5019944.1"/>
    </source>
</evidence>
<keyword evidence="4 7" id="KW-0812">Transmembrane</keyword>
<name>A0A840MLA7_9PROT</name>
<evidence type="ECO:0000256" key="4">
    <source>
        <dbReference type="ARBA" id="ARBA00022692"/>
    </source>
</evidence>
<comment type="similarity">
    <text evidence="2">Belongs to the UPF0719 family.</text>
</comment>
<dbReference type="PANTHER" id="PTHR40043:SF1">
    <property type="entry name" value="UPF0719 INNER MEMBRANE PROTEIN YJFL"/>
    <property type="match status" value="1"/>
</dbReference>
<evidence type="ECO:0000256" key="5">
    <source>
        <dbReference type="ARBA" id="ARBA00022989"/>
    </source>
</evidence>
<evidence type="ECO:0000256" key="2">
    <source>
        <dbReference type="ARBA" id="ARBA00005779"/>
    </source>
</evidence>
<comment type="caution">
    <text evidence="8">The sequence shown here is derived from an EMBL/GenBank/DDBJ whole genome shotgun (WGS) entry which is preliminary data.</text>
</comment>
<evidence type="ECO:0000256" key="1">
    <source>
        <dbReference type="ARBA" id="ARBA00004651"/>
    </source>
</evidence>
<dbReference type="EMBL" id="JACHHY010000022">
    <property type="protein sequence ID" value="MBB5019944.1"/>
    <property type="molecule type" value="Genomic_DNA"/>
</dbReference>
<organism evidence="8 9">
    <name type="scientific">Chitinivorax tropicus</name>
    <dbReference type="NCBI Taxonomy" id="714531"/>
    <lineage>
        <taxon>Bacteria</taxon>
        <taxon>Pseudomonadati</taxon>
        <taxon>Pseudomonadota</taxon>
        <taxon>Betaproteobacteria</taxon>
        <taxon>Chitinivorax</taxon>
    </lineage>
</organism>
<proteinExistence type="inferred from homology"/>
<sequence length="128" mass="13728">MELAYNYLIHVLSAFALLALFAGIYIKFTPFNELSLIRDGHLAPALSFGGALVGFSMTLASSIMHNPSWLAFLTWAATGMIVQLVAYVLTSRMLPHMNESLQQDNVGMGALMGSISLSVGLINAGCMS</sequence>
<keyword evidence="6 7" id="KW-0472">Membrane</keyword>
<dbReference type="GO" id="GO:0005886">
    <property type="term" value="C:plasma membrane"/>
    <property type="evidence" value="ECO:0007669"/>
    <property type="project" value="UniProtKB-SubCell"/>
</dbReference>
<feature type="transmembrane region" description="Helical" evidence="7">
    <location>
        <begin position="6"/>
        <end position="28"/>
    </location>
</feature>
<evidence type="ECO:0000256" key="3">
    <source>
        <dbReference type="ARBA" id="ARBA00022475"/>
    </source>
</evidence>
<evidence type="ECO:0000256" key="7">
    <source>
        <dbReference type="SAM" id="Phobius"/>
    </source>
</evidence>
<dbReference type="InterPro" id="IPR007140">
    <property type="entry name" value="DUF350"/>
</dbReference>
<dbReference type="PANTHER" id="PTHR40043">
    <property type="entry name" value="UPF0719 INNER MEMBRANE PROTEIN YJFL"/>
    <property type="match status" value="1"/>
</dbReference>
<keyword evidence="3" id="KW-1003">Cell membrane</keyword>
<gene>
    <name evidence="8" type="ORF">HNQ59_003252</name>
</gene>
<reference evidence="8 9" key="1">
    <citation type="submission" date="2020-08" db="EMBL/GenBank/DDBJ databases">
        <title>Genomic Encyclopedia of Type Strains, Phase IV (KMG-IV): sequencing the most valuable type-strain genomes for metagenomic binning, comparative biology and taxonomic classification.</title>
        <authorList>
            <person name="Goeker M."/>
        </authorList>
    </citation>
    <scope>NUCLEOTIDE SEQUENCE [LARGE SCALE GENOMIC DNA]</scope>
    <source>
        <strain evidence="8 9">DSM 27165</strain>
    </source>
</reference>
<evidence type="ECO:0000313" key="9">
    <source>
        <dbReference type="Proteomes" id="UP000575898"/>
    </source>
</evidence>
<dbReference type="AlphaFoldDB" id="A0A840MLA7"/>
<dbReference type="RefSeq" id="WP_184041362.1">
    <property type="nucleotide sequence ID" value="NZ_JACHHY010000022.1"/>
</dbReference>
<keyword evidence="5 7" id="KW-1133">Transmembrane helix</keyword>